<dbReference type="InterPro" id="IPR023468">
    <property type="entry name" value="Riboflavin_kinase"/>
</dbReference>
<evidence type="ECO:0000256" key="10">
    <source>
        <dbReference type="ARBA" id="ARBA00022840"/>
    </source>
</evidence>
<dbReference type="GO" id="GO:0009231">
    <property type="term" value="P:riboflavin biosynthetic process"/>
    <property type="evidence" value="ECO:0007669"/>
    <property type="project" value="InterPro"/>
</dbReference>
<protein>
    <recommendedName>
        <fullName evidence="14">Riboflavin biosynthesis protein</fullName>
    </recommendedName>
    <domain>
        <recommendedName>
            <fullName evidence="14">Riboflavin kinase</fullName>
            <ecNumber evidence="14">2.7.1.26</ecNumber>
        </recommendedName>
        <alternativeName>
            <fullName evidence="14">Flavokinase</fullName>
        </alternativeName>
    </domain>
    <domain>
        <recommendedName>
            <fullName evidence="14">FMN adenylyltransferase</fullName>
            <ecNumber evidence="14">2.7.7.2</ecNumber>
        </recommendedName>
        <alternativeName>
            <fullName evidence="14">FAD pyrophosphorylase</fullName>
        </alternativeName>
        <alternativeName>
            <fullName evidence="14">FAD synthase</fullName>
        </alternativeName>
    </domain>
</protein>
<dbReference type="CDD" id="cd02064">
    <property type="entry name" value="FAD_synthetase_N"/>
    <property type="match status" value="1"/>
</dbReference>
<dbReference type="Pfam" id="PF01687">
    <property type="entry name" value="Flavokinase"/>
    <property type="match status" value="1"/>
</dbReference>
<evidence type="ECO:0000256" key="5">
    <source>
        <dbReference type="ARBA" id="ARBA00022679"/>
    </source>
</evidence>
<evidence type="ECO:0000256" key="8">
    <source>
        <dbReference type="ARBA" id="ARBA00022777"/>
    </source>
</evidence>
<keyword evidence="9 14" id="KW-0274">FAD</keyword>
<evidence type="ECO:0000256" key="2">
    <source>
        <dbReference type="ARBA" id="ARBA00005201"/>
    </source>
</evidence>
<sequence>MKTVILNHPYAKDDLIDTEIVLALGFFDGVHLGHQKVIERALQIGKAKGYSVAVLTFNHTPKLIFEKIHPHEFDYLTDLRHKMTRFEALGVDIVYVADFTWDLAHLSPEEFVEQYIVALGVKEVVAGFDYTYGPREIANMSTLPIHSQNRFMVHDVSPILIEGQKIASSTIRQLLLQSKIQEANQALGYIYQTSGQVINGEKRGRTLGFPTANIASDYNQVIPGIGVYVVELKLKDQWYPAMASIGYNVTFKALEEPSIEVNIFDFDRMIYGEHVEIRWHSFLRPELKFDSAQGLIDQLNQDRVNSLAYFKQL</sequence>
<comment type="catalytic activity">
    <reaction evidence="13 14">
        <text>FMN + ATP + H(+) = FAD + diphosphate</text>
        <dbReference type="Rhea" id="RHEA:17237"/>
        <dbReference type="ChEBI" id="CHEBI:15378"/>
        <dbReference type="ChEBI" id="CHEBI:30616"/>
        <dbReference type="ChEBI" id="CHEBI:33019"/>
        <dbReference type="ChEBI" id="CHEBI:57692"/>
        <dbReference type="ChEBI" id="CHEBI:58210"/>
        <dbReference type="EC" id="2.7.7.2"/>
    </reaction>
</comment>
<evidence type="ECO:0000256" key="4">
    <source>
        <dbReference type="ARBA" id="ARBA00022643"/>
    </source>
</evidence>
<dbReference type="NCBIfam" id="TIGR00083">
    <property type="entry name" value="ribF"/>
    <property type="match status" value="1"/>
</dbReference>
<reference evidence="16" key="1">
    <citation type="submission" date="2023-05" db="EMBL/GenBank/DDBJ databases">
        <title>Cataloging the Phylogenetic Diversity of Human Bladder Bacteria.</title>
        <authorList>
            <person name="Du J."/>
        </authorList>
    </citation>
    <scope>NUCLEOTIDE SEQUENCE</scope>
    <source>
        <strain evidence="16">UMB1231</strain>
    </source>
</reference>
<dbReference type="InterPro" id="IPR023465">
    <property type="entry name" value="Riboflavin_kinase_dom_sf"/>
</dbReference>
<dbReference type="PANTHER" id="PTHR22749">
    <property type="entry name" value="RIBOFLAVIN KINASE/FMN ADENYLYLTRANSFERASE"/>
    <property type="match status" value="1"/>
</dbReference>
<evidence type="ECO:0000256" key="12">
    <source>
        <dbReference type="ARBA" id="ARBA00047880"/>
    </source>
</evidence>
<dbReference type="RefSeq" id="WP_285065641.1">
    <property type="nucleotide sequence ID" value="NZ_JASOOE010000006.1"/>
</dbReference>
<dbReference type="EC" id="2.7.7.2" evidence="14"/>
<keyword evidence="7 14" id="KW-0547">Nucleotide-binding</keyword>
<dbReference type="SUPFAM" id="SSF52374">
    <property type="entry name" value="Nucleotidylyl transferase"/>
    <property type="match status" value="1"/>
</dbReference>
<keyword evidence="6 14" id="KW-0548">Nucleotidyltransferase</keyword>
<keyword evidence="8 14" id="KW-0418">Kinase</keyword>
<dbReference type="GO" id="GO:0006747">
    <property type="term" value="P:FAD biosynthetic process"/>
    <property type="evidence" value="ECO:0007669"/>
    <property type="project" value="UniProtKB-UniRule"/>
</dbReference>
<dbReference type="SUPFAM" id="SSF82114">
    <property type="entry name" value="Riboflavin kinase-like"/>
    <property type="match status" value="1"/>
</dbReference>
<keyword evidence="4 14" id="KW-0288">FMN</keyword>
<dbReference type="Gene3D" id="3.40.50.620">
    <property type="entry name" value="HUPs"/>
    <property type="match status" value="1"/>
</dbReference>
<dbReference type="PANTHER" id="PTHR22749:SF6">
    <property type="entry name" value="RIBOFLAVIN KINASE"/>
    <property type="match status" value="1"/>
</dbReference>
<dbReference type="InterPro" id="IPR004821">
    <property type="entry name" value="Cyt_trans-like"/>
</dbReference>
<keyword evidence="3 14" id="KW-0285">Flavoprotein</keyword>
<dbReference type="EC" id="2.7.1.26" evidence="14"/>
<comment type="similarity">
    <text evidence="14">Belongs to the ribF family.</text>
</comment>
<comment type="catalytic activity">
    <reaction evidence="12 14">
        <text>riboflavin + ATP = FMN + ADP + H(+)</text>
        <dbReference type="Rhea" id="RHEA:14357"/>
        <dbReference type="ChEBI" id="CHEBI:15378"/>
        <dbReference type="ChEBI" id="CHEBI:30616"/>
        <dbReference type="ChEBI" id="CHEBI:57986"/>
        <dbReference type="ChEBI" id="CHEBI:58210"/>
        <dbReference type="ChEBI" id="CHEBI:456216"/>
        <dbReference type="EC" id="2.7.1.26"/>
    </reaction>
</comment>
<evidence type="ECO:0000256" key="13">
    <source>
        <dbReference type="ARBA" id="ARBA00049494"/>
    </source>
</evidence>
<comment type="caution">
    <text evidence="16">The sequence shown here is derived from an EMBL/GenBank/DDBJ whole genome shotgun (WGS) entry which is preliminary data.</text>
</comment>
<feature type="domain" description="Riboflavin kinase" evidence="15">
    <location>
        <begin position="186"/>
        <end position="311"/>
    </location>
</feature>
<dbReference type="Proteomes" id="UP001229251">
    <property type="component" value="Unassembled WGS sequence"/>
</dbReference>
<evidence type="ECO:0000256" key="3">
    <source>
        <dbReference type="ARBA" id="ARBA00022630"/>
    </source>
</evidence>
<evidence type="ECO:0000256" key="7">
    <source>
        <dbReference type="ARBA" id="ARBA00022741"/>
    </source>
</evidence>
<dbReference type="FunFam" id="3.40.50.620:FF:000021">
    <property type="entry name" value="Riboflavin biosynthesis protein"/>
    <property type="match status" value="1"/>
</dbReference>
<gene>
    <name evidence="16" type="primary">ribF</name>
    <name evidence="16" type="ORF">QP433_04290</name>
</gene>
<organism evidence="16 17">
    <name type="scientific">Facklamia hominis</name>
    <dbReference type="NCBI Taxonomy" id="178214"/>
    <lineage>
        <taxon>Bacteria</taxon>
        <taxon>Bacillati</taxon>
        <taxon>Bacillota</taxon>
        <taxon>Bacilli</taxon>
        <taxon>Lactobacillales</taxon>
        <taxon>Aerococcaceae</taxon>
        <taxon>Facklamia</taxon>
    </lineage>
</organism>
<evidence type="ECO:0000256" key="6">
    <source>
        <dbReference type="ARBA" id="ARBA00022695"/>
    </source>
</evidence>
<evidence type="ECO:0000256" key="9">
    <source>
        <dbReference type="ARBA" id="ARBA00022827"/>
    </source>
</evidence>
<keyword evidence="11" id="KW-0511">Multifunctional enzyme</keyword>
<evidence type="ECO:0000256" key="14">
    <source>
        <dbReference type="PIRNR" id="PIRNR004491"/>
    </source>
</evidence>
<comment type="pathway">
    <text evidence="2 14">Cofactor biosynthesis; FMN biosynthesis; FMN from riboflavin (ATP route): step 1/1.</text>
</comment>
<dbReference type="PIRSF" id="PIRSF004491">
    <property type="entry name" value="FAD_Synth"/>
    <property type="match status" value="1"/>
</dbReference>
<evidence type="ECO:0000313" key="17">
    <source>
        <dbReference type="Proteomes" id="UP001229251"/>
    </source>
</evidence>
<dbReference type="InterPro" id="IPR014729">
    <property type="entry name" value="Rossmann-like_a/b/a_fold"/>
</dbReference>
<dbReference type="GO" id="GO:0008531">
    <property type="term" value="F:riboflavin kinase activity"/>
    <property type="evidence" value="ECO:0007669"/>
    <property type="project" value="UniProtKB-UniRule"/>
</dbReference>
<dbReference type="InterPro" id="IPR015865">
    <property type="entry name" value="Riboflavin_kinase_bac/euk"/>
</dbReference>
<proteinExistence type="inferred from homology"/>
<accession>A0AAJ1Q4C2</accession>
<evidence type="ECO:0000259" key="15">
    <source>
        <dbReference type="SMART" id="SM00904"/>
    </source>
</evidence>
<dbReference type="InterPro" id="IPR015864">
    <property type="entry name" value="FAD_synthase"/>
</dbReference>
<dbReference type="GO" id="GO:0003919">
    <property type="term" value="F:FMN adenylyltransferase activity"/>
    <property type="evidence" value="ECO:0007669"/>
    <property type="project" value="UniProtKB-UniRule"/>
</dbReference>
<evidence type="ECO:0000313" key="16">
    <source>
        <dbReference type="EMBL" id="MDK7187195.1"/>
    </source>
</evidence>
<dbReference type="Gene3D" id="2.40.30.30">
    <property type="entry name" value="Riboflavin kinase-like"/>
    <property type="match status" value="1"/>
</dbReference>
<dbReference type="GO" id="GO:0009398">
    <property type="term" value="P:FMN biosynthetic process"/>
    <property type="evidence" value="ECO:0007669"/>
    <property type="project" value="UniProtKB-UniRule"/>
</dbReference>
<dbReference type="Pfam" id="PF06574">
    <property type="entry name" value="FAD_syn"/>
    <property type="match status" value="1"/>
</dbReference>
<keyword evidence="10 14" id="KW-0067">ATP-binding</keyword>
<comment type="pathway">
    <text evidence="1 14">Cofactor biosynthesis; FAD biosynthesis; FAD from FMN: step 1/1.</text>
</comment>
<evidence type="ECO:0000256" key="11">
    <source>
        <dbReference type="ARBA" id="ARBA00023268"/>
    </source>
</evidence>
<dbReference type="AlphaFoldDB" id="A0AAJ1Q4C2"/>
<evidence type="ECO:0000256" key="1">
    <source>
        <dbReference type="ARBA" id="ARBA00004726"/>
    </source>
</evidence>
<dbReference type="InterPro" id="IPR002606">
    <property type="entry name" value="Riboflavin_kinase_bac"/>
</dbReference>
<dbReference type="NCBIfam" id="TIGR00125">
    <property type="entry name" value="cyt_tran_rel"/>
    <property type="match status" value="1"/>
</dbReference>
<dbReference type="EMBL" id="JASOOE010000006">
    <property type="protein sequence ID" value="MDK7187195.1"/>
    <property type="molecule type" value="Genomic_DNA"/>
</dbReference>
<name>A0AAJ1Q4C2_9LACT</name>
<dbReference type="GO" id="GO:0005524">
    <property type="term" value="F:ATP binding"/>
    <property type="evidence" value="ECO:0007669"/>
    <property type="project" value="UniProtKB-UniRule"/>
</dbReference>
<keyword evidence="5 14" id="KW-0808">Transferase</keyword>
<dbReference type="SMART" id="SM00904">
    <property type="entry name" value="Flavokinase"/>
    <property type="match status" value="1"/>
</dbReference>